<comment type="caution">
    <text evidence="1">The sequence shown here is derived from an EMBL/GenBank/DDBJ whole genome shotgun (WGS) entry which is preliminary data.</text>
</comment>
<dbReference type="AlphaFoldDB" id="A0A919PEE0"/>
<name>A0A919PEE0_9ACTN</name>
<proteinExistence type="predicted"/>
<organism evidence="1 2">
    <name type="scientific">Dactylosporangium siamense</name>
    <dbReference type="NCBI Taxonomy" id="685454"/>
    <lineage>
        <taxon>Bacteria</taxon>
        <taxon>Bacillati</taxon>
        <taxon>Actinomycetota</taxon>
        <taxon>Actinomycetes</taxon>
        <taxon>Micromonosporales</taxon>
        <taxon>Micromonosporaceae</taxon>
        <taxon>Dactylosporangium</taxon>
    </lineage>
</organism>
<dbReference type="EMBL" id="BONQ01000021">
    <property type="protein sequence ID" value="GIG43261.1"/>
    <property type="molecule type" value="Genomic_DNA"/>
</dbReference>
<reference evidence="1" key="1">
    <citation type="submission" date="2021-01" db="EMBL/GenBank/DDBJ databases">
        <title>Whole genome shotgun sequence of Dactylosporangium siamense NBRC 106093.</title>
        <authorList>
            <person name="Komaki H."/>
            <person name="Tamura T."/>
        </authorList>
    </citation>
    <scope>NUCLEOTIDE SEQUENCE</scope>
    <source>
        <strain evidence="1">NBRC 106093</strain>
    </source>
</reference>
<keyword evidence="2" id="KW-1185">Reference proteome</keyword>
<evidence type="ECO:0008006" key="3">
    <source>
        <dbReference type="Google" id="ProtNLM"/>
    </source>
</evidence>
<accession>A0A919PEE0</accession>
<sequence>MTAFEAGEGSVSGMGVESSAVIVRMWEVRAHPEAFDELLSWVCEAMLPKVEVHPLHISSEVYSSTDHRLVVISKWRGSTPEEFSDPPSHLVSRRPQAWDFTEVDR</sequence>
<dbReference type="Proteomes" id="UP000660611">
    <property type="component" value="Unassembled WGS sequence"/>
</dbReference>
<gene>
    <name evidence="1" type="ORF">Dsi01nite_013020</name>
</gene>
<protein>
    <recommendedName>
        <fullName evidence="3">ABM domain-containing protein</fullName>
    </recommendedName>
</protein>
<evidence type="ECO:0000313" key="2">
    <source>
        <dbReference type="Proteomes" id="UP000660611"/>
    </source>
</evidence>
<evidence type="ECO:0000313" key="1">
    <source>
        <dbReference type="EMBL" id="GIG43261.1"/>
    </source>
</evidence>